<feature type="domain" description="CBS" evidence="21">
    <location>
        <begin position="185"/>
        <end position="247"/>
    </location>
</feature>
<keyword evidence="23" id="KW-1185">Reference proteome</keyword>
<keyword evidence="9 13" id="KW-0560">Oxidoreductase</keyword>
<evidence type="ECO:0000256" key="19">
    <source>
        <dbReference type="RuleBase" id="RU003928"/>
    </source>
</evidence>
<evidence type="ECO:0000256" key="18">
    <source>
        <dbReference type="RuleBase" id="RU003927"/>
    </source>
</evidence>
<dbReference type="InterPro" id="IPR001093">
    <property type="entry name" value="IMP_DH_GMPRt"/>
</dbReference>
<dbReference type="GO" id="GO:0003938">
    <property type="term" value="F:IMP dehydrogenase activity"/>
    <property type="evidence" value="ECO:0007669"/>
    <property type="project" value="UniProtKB-UniRule"/>
</dbReference>
<proteinExistence type="inferred from homology"/>
<reference evidence="22" key="2">
    <citation type="submission" date="2020-09" db="EMBL/GenBank/DDBJ databases">
        <authorList>
            <person name="Sun Q."/>
            <person name="Zhou Y."/>
        </authorList>
    </citation>
    <scope>NUCLEOTIDE SEQUENCE</scope>
    <source>
        <strain evidence="22">CGMCC 1.14988</strain>
    </source>
</reference>
<evidence type="ECO:0000256" key="4">
    <source>
        <dbReference type="ARBA" id="ARBA00022723"/>
    </source>
</evidence>
<comment type="function">
    <text evidence="13">Catalyzes the conversion of inosine 5'-phosphate (IMP) to xanthosine 5'-phosphate (XMP), the first committed and rate-limiting step in the de novo synthesis of guanine nucleotides, and therefore plays an important role in the regulation of cell growth.</text>
</comment>
<dbReference type="CDD" id="cd04601">
    <property type="entry name" value="CBS_pair_IMPDH"/>
    <property type="match status" value="1"/>
</dbReference>
<keyword evidence="10 13" id="KW-0520">NAD</keyword>
<organism evidence="22 23">
    <name type="scientific">Egicoccus halophilus</name>
    <dbReference type="NCBI Taxonomy" id="1670830"/>
    <lineage>
        <taxon>Bacteria</taxon>
        <taxon>Bacillati</taxon>
        <taxon>Actinomycetota</taxon>
        <taxon>Nitriliruptoria</taxon>
        <taxon>Egicoccales</taxon>
        <taxon>Egicoccaceae</taxon>
        <taxon>Egicoccus</taxon>
    </lineage>
</organism>
<dbReference type="NCBIfam" id="TIGR01302">
    <property type="entry name" value="IMP_dehydrog"/>
    <property type="match status" value="1"/>
</dbReference>
<dbReference type="HAMAP" id="MF_01964">
    <property type="entry name" value="IMPDH"/>
    <property type="match status" value="1"/>
</dbReference>
<keyword evidence="6 13" id="KW-0332">GMP biosynthesis</keyword>
<feature type="binding site" evidence="13">
    <location>
        <position position="339"/>
    </location>
    <ligand>
        <name>IMP</name>
        <dbReference type="ChEBI" id="CHEBI:58053"/>
    </ligand>
</feature>
<dbReference type="PIRSF" id="PIRSF000130">
    <property type="entry name" value="IMPDH"/>
    <property type="match status" value="1"/>
</dbReference>
<evidence type="ECO:0000256" key="6">
    <source>
        <dbReference type="ARBA" id="ARBA00022749"/>
    </source>
</evidence>
<evidence type="ECO:0000256" key="17">
    <source>
        <dbReference type="PROSITE-ProRule" id="PRU00703"/>
    </source>
</evidence>
<feature type="binding site" evidence="13 15">
    <location>
        <begin position="284"/>
        <end position="286"/>
    </location>
    <ligand>
        <name>NAD(+)</name>
        <dbReference type="ChEBI" id="CHEBI:57540"/>
    </ligand>
</feature>
<comment type="caution">
    <text evidence="22">The sequence shown here is derived from an EMBL/GenBank/DDBJ whole genome shotgun (WGS) entry which is preliminary data.</text>
</comment>
<keyword evidence="7 13" id="KW-0658">Purine biosynthesis</keyword>
<evidence type="ECO:0000256" key="12">
    <source>
        <dbReference type="ARBA" id="ARBA00048028"/>
    </source>
</evidence>
<gene>
    <name evidence="13 22" type="primary">guaB</name>
    <name evidence="22" type="ORF">GCM10011354_28800</name>
</gene>
<dbReference type="InterPro" id="IPR015875">
    <property type="entry name" value="IMP_DH/GMP_Rdtase_CS"/>
</dbReference>
<dbReference type="InterPro" id="IPR046342">
    <property type="entry name" value="CBS_dom_sf"/>
</dbReference>
<evidence type="ECO:0000313" key="22">
    <source>
        <dbReference type="EMBL" id="GGI08380.1"/>
    </source>
</evidence>
<keyword evidence="8 13" id="KW-0630">Potassium</keyword>
<dbReference type="EMBL" id="BMHA01000011">
    <property type="protein sequence ID" value="GGI08380.1"/>
    <property type="molecule type" value="Genomic_DNA"/>
</dbReference>
<dbReference type="GO" id="GO:0006177">
    <property type="term" value="P:GMP biosynthetic process"/>
    <property type="evidence" value="ECO:0007669"/>
    <property type="project" value="UniProtKB-UniRule"/>
</dbReference>
<feature type="active site" description="Proton acceptor" evidence="13 14">
    <location>
        <position position="437"/>
    </location>
</feature>
<evidence type="ECO:0000259" key="21">
    <source>
        <dbReference type="PROSITE" id="PS51371"/>
    </source>
</evidence>
<evidence type="ECO:0000256" key="8">
    <source>
        <dbReference type="ARBA" id="ARBA00022958"/>
    </source>
</evidence>
<feature type="binding site" description="in other chain" evidence="13 16">
    <location>
        <position position="341"/>
    </location>
    <ligand>
        <name>K(+)</name>
        <dbReference type="ChEBI" id="CHEBI:29103"/>
        <note>ligand shared between two tetrameric partners</note>
    </ligand>
</feature>
<dbReference type="Pfam" id="PF00571">
    <property type="entry name" value="CBS"/>
    <property type="match status" value="2"/>
</dbReference>
<feature type="binding site" description="in other chain" evidence="13 16">
    <location>
        <position position="336"/>
    </location>
    <ligand>
        <name>K(+)</name>
        <dbReference type="ChEBI" id="CHEBI:29103"/>
        <note>ligand shared between two tetrameric partners</note>
    </ligand>
</feature>
<feature type="domain" description="CBS" evidence="21">
    <location>
        <begin position="125"/>
        <end position="181"/>
    </location>
</feature>
<keyword evidence="4 13" id="KW-0479">Metal-binding</keyword>
<dbReference type="PANTHER" id="PTHR11911:SF111">
    <property type="entry name" value="INOSINE-5'-MONOPHOSPHATE DEHYDROGENASE"/>
    <property type="match status" value="1"/>
</dbReference>
<evidence type="ECO:0000313" key="23">
    <source>
        <dbReference type="Proteomes" id="UP000650511"/>
    </source>
</evidence>
<dbReference type="SMART" id="SM01240">
    <property type="entry name" value="IMPDH"/>
    <property type="match status" value="1"/>
</dbReference>
<dbReference type="InterPro" id="IPR000644">
    <property type="entry name" value="CBS_dom"/>
</dbReference>
<dbReference type="Proteomes" id="UP000650511">
    <property type="component" value="Unassembled WGS sequence"/>
</dbReference>
<feature type="active site" description="Thioimidate intermediate" evidence="13 14">
    <location>
        <position position="341"/>
    </location>
</feature>
<dbReference type="SMART" id="SM00116">
    <property type="entry name" value="CBS"/>
    <property type="match status" value="2"/>
</dbReference>
<comment type="cofactor">
    <cofactor evidence="1 13">
        <name>K(+)</name>
        <dbReference type="ChEBI" id="CHEBI:29103"/>
    </cofactor>
</comment>
<comment type="similarity">
    <text evidence="2 13 18">Belongs to the IMPDH/GMPR family.</text>
</comment>
<dbReference type="GO" id="GO:0006183">
    <property type="term" value="P:GTP biosynthetic process"/>
    <property type="evidence" value="ECO:0007669"/>
    <property type="project" value="TreeGrafter"/>
</dbReference>
<evidence type="ECO:0000256" key="14">
    <source>
        <dbReference type="PIRSR" id="PIRSR000130-1"/>
    </source>
</evidence>
<feature type="binding site" evidence="13 15">
    <location>
        <begin position="334"/>
        <end position="336"/>
    </location>
    <ligand>
        <name>NAD(+)</name>
        <dbReference type="ChEBI" id="CHEBI:57540"/>
    </ligand>
</feature>
<dbReference type="PROSITE" id="PS00487">
    <property type="entry name" value="IMP_DH_GMP_RED"/>
    <property type="match status" value="1"/>
</dbReference>
<keyword evidence="11 17" id="KW-0129">CBS domain</keyword>
<evidence type="ECO:0000256" key="5">
    <source>
        <dbReference type="ARBA" id="ARBA00022737"/>
    </source>
</evidence>
<dbReference type="Pfam" id="PF00478">
    <property type="entry name" value="IMPDH"/>
    <property type="match status" value="1"/>
</dbReference>
<dbReference type="GO" id="GO:0000166">
    <property type="term" value="F:nucleotide binding"/>
    <property type="evidence" value="ECO:0007669"/>
    <property type="project" value="UniProtKB-UniRule"/>
</dbReference>
<evidence type="ECO:0000256" key="15">
    <source>
        <dbReference type="PIRSR" id="PIRSR000130-3"/>
    </source>
</evidence>
<evidence type="ECO:0000256" key="10">
    <source>
        <dbReference type="ARBA" id="ARBA00023027"/>
    </source>
</evidence>
<dbReference type="UniPathway" id="UPA00601">
    <property type="reaction ID" value="UER00295"/>
</dbReference>
<evidence type="ECO:0000256" key="11">
    <source>
        <dbReference type="ARBA" id="ARBA00023122"/>
    </source>
</evidence>
<dbReference type="SUPFAM" id="SSF51412">
    <property type="entry name" value="Inosine monophosphate dehydrogenase (IMPDH)"/>
    <property type="match status" value="1"/>
</dbReference>
<evidence type="ECO:0000256" key="13">
    <source>
        <dbReference type="HAMAP-Rule" id="MF_01964"/>
    </source>
</evidence>
<evidence type="ECO:0000256" key="16">
    <source>
        <dbReference type="PIRSR" id="PIRSR000130-4"/>
    </source>
</evidence>
<dbReference type="CDD" id="cd00381">
    <property type="entry name" value="IMPDH"/>
    <property type="match status" value="1"/>
</dbReference>
<dbReference type="EC" id="1.1.1.205" evidence="13 19"/>
<evidence type="ECO:0000256" key="1">
    <source>
        <dbReference type="ARBA" id="ARBA00001958"/>
    </source>
</evidence>
<comment type="catalytic activity">
    <reaction evidence="12 13 19">
        <text>IMP + NAD(+) + H2O = XMP + NADH + H(+)</text>
        <dbReference type="Rhea" id="RHEA:11708"/>
        <dbReference type="ChEBI" id="CHEBI:15377"/>
        <dbReference type="ChEBI" id="CHEBI:15378"/>
        <dbReference type="ChEBI" id="CHEBI:57464"/>
        <dbReference type="ChEBI" id="CHEBI:57540"/>
        <dbReference type="ChEBI" id="CHEBI:57945"/>
        <dbReference type="ChEBI" id="CHEBI:58053"/>
        <dbReference type="EC" id="1.1.1.205"/>
    </reaction>
</comment>
<protein>
    <recommendedName>
        <fullName evidence="13 19">Inosine-5'-monophosphate dehydrogenase</fullName>
        <shortName evidence="13">IMP dehydrogenase</shortName>
        <shortName evidence="13">IMPD</shortName>
        <shortName evidence="13">IMPDH</shortName>
        <ecNumber evidence="13 19">1.1.1.205</ecNumber>
    </recommendedName>
</protein>
<evidence type="ECO:0000256" key="9">
    <source>
        <dbReference type="ARBA" id="ARBA00023002"/>
    </source>
</evidence>
<evidence type="ECO:0000256" key="7">
    <source>
        <dbReference type="ARBA" id="ARBA00022755"/>
    </source>
</evidence>
<keyword evidence="5" id="KW-0677">Repeat</keyword>
<accession>A0A8J3EV34</accession>
<feature type="binding site" evidence="13">
    <location>
        <begin position="397"/>
        <end position="398"/>
    </location>
    <ligand>
        <name>IMP</name>
        <dbReference type="ChEBI" id="CHEBI:58053"/>
    </ligand>
</feature>
<feature type="binding site" evidence="13">
    <location>
        <begin position="421"/>
        <end position="425"/>
    </location>
    <ligand>
        <name>IMP</name>
        <dbReference type="ChEBI" id="CHEBI:58053"/>
    </ligand>
</feature>
<feature type="binding site" description="in other chain" evidence="13 16">
    <location>
        <position position="338"/>
    </location>
    <ligand>
        <name>K(+)</name>
        <dbReference type="ChEBI" id="CHEBI:29103"/>
        <note>ligand shared between two tetrameric partners</note>
    </ligand>
</feature>
<dbReference type="Gene3D" id="3.20.20.70">
    <property type="entry name" value="Aldolase class I"/>
    <property type="match status" value="1"/>
</dbReference>
<dbReference type="PANTHER" id="PTHR11911">
    <property type="entry name" value="INOSINE-5-MONOPHOSPHATE DEHYDROGENASE RELATED"/>
    <property type="match status" value="1"/>
</dbReference>
<feature type="binding site" evidence="13">
    <location>
        <position position="516"/>
    </location>
    <ligand>
        <name>K(+)</name>
        <dbReference type="ChEBI" id="CHEBI:29103"/>
        <note>ligand shared between two tetrameric partners</note>
    </ligand>
</feature>
<evidence type="ECO:0000256" key="20">
    <source>
        <dbReference type="SAM" id="MobiDB-lite"/>
    </source>
</evidence>
<dbReference type="InterPro" id="IPR005990">
    <property type="entry name" value="IMP_DH"/>
</dbReference>
<dbReference type="AlphaFoldDB" id="A0A8J3EV34"/>
<evidence type="ECO:0000256" key="2">
    <source>
        <dbReference type="ARBA" id="ARBA00005502"/>
    </source>
</evidence>
<comment type="subunit">
    <text evidence="3 13">Homotetramer.</text>
</comment>
<comment type="activity regulation">
    <text evidence="13">Mycophenolic acid (MPA) is a non-competitive inhibitor that prevents formation of the closed enzyme conformation by binding to the same site as the amobile flap. In contrast, mizoribine monophosphate (MZP) is a competitive inhibitor that induces the closed conformation. MPA is a potent inhibitor of mammalian IMPDHs but a poor inhibitor of the bacterial enzymes. MZP is a more potent inhibitor of bacterial IMPDH.</text>
</comment>
<feature type="binding site" evidence="13">
    <location>
        <position position="515"/>
    </location>
    <ligand>
        <name>K(+)</name>
        <dbReference type="ChEBI" id="CHEBI:29103"/>
        <note>ligand shared between two tetrameric partners</note>
    </ligand>
</feature>
<dbReference type="InterPro" id="IPR013785">
    <property type="entry name" value="Aldolase_TIM"/>
</dbReference>
<evidence type="ECO:0000256" key="3">
    <source>
        <dbReference type="ARBA" id="ARBA00011881"/>
    </source>
</evidence>
<name>A0A8J3EV34_9ACTN</name>
<dbReference type="FunFam" id="3.20.20.70:FF:000003">
    <property type="entry name" value="GMP reductase"/>
    <property type="match status" value="1"/>
</dbReference>
<reference evidence="22" key="1">
    <citation type="journal article" date="2014" name="Int. J. Syst. Evol. Microbiol.">
        <title>Complete genome sequence of Corynebacterium casei LMG S-19264T (=DSM 44701T), isolated from a smear-ripened cheese.</title>
        <authorList>
            <consortium name="US DOE Joint Genome Institute (JGI-PGF)"/>
            <person name="Walter F."/>
            <person name="Albersmeier A."/>
            <person name="Kalinowski J."/>
            <person name="Ruckert C."/>
        </authorList>
    </citation>
    <scope>NUCLEOTIDE SEQUENCE</scope>
    <source>
        <strain evidence="22">CGMCC 1.14988</strain>
    </source>
</reference>
<sequence length="536" mass="56116">MSAGRSPRRDGVAAGPRGGVPCGSRHRRSDDMPVSEIPEALSYDDVLLVPQASAVLPRDVDISTRLHATIQLRLPLLSAAMDKVTEAEMAIALARQGGLGVIHKNTSVEAQAAMVEDVKRSESGFILDPVTLRPDDTVDTAFELMARYRVSGFPVVDEAGRLVGIVTNRDLRLVTESGHPVKEYMTADRLITAVPGTTLDQARDLMQEHRVEKLPIVEPEQDGRSGRLTGMFTFKDIEKVRTYPSAAKDGRGRLLCAAAVGVGPEGEARAEALAAAGVDLLAIDSSHGHSAGILEFAAKLKDRLPDVPLMVGNVATADAVRACADHGADVVKVGVGPGSICTTRVVTGVGMPQFTAVMDCAEVALECGIASVADGGVRFSGDVVKALAAGASAVMVGNLLAGTDESPGEQVLVGGRRYKEYRGMGSIDAMRAGSADRYFQAEKLAGSAREAVAQPSKLVPEGVSGLLPYRGALAEVTGQLEGGVRAGMGLVGAADLPSLVDKARFVRQSAAGARESHVHDLDVVHEAPNYSVPGKR</sequence>
<feature type="binding site" evidence="13">
    <location>
        <position position="517"/>
    </location>
    <ligand>
        <name>K(+)</name>
        <dbReference type="ChEBI" id="CHEBI:29103"/>
        <note>ligand shared between two tetrameric partners</note>
    </ligand>
</feature>
<dbReference type="SUPFAM" id="SSF54631">
    <property type="entry name" value="CBS-domain pair"/>
    <property type="match status" value="1"/>
</dbReference>
<feature type="region of interest" description="Disordered" evidence="20">
    <location>
        <begin position="1"/>
        <end position="31"/>
    </location>
</feature>
<feature type="binding site" evidence="13">
    <location>
        <begin position="374"/>
        <end position="376"/>
    </location>
    <ligand>
        <name>IMP</name>
        <dbReference type="ChEBI" id="CHEBI:58053"/>
    </ligand>
</feature>
<feature type="binding site" evidence="13">
    <location>
        <position position="461"/>
    </location>
    <ligand>
        <name>IMP</name>
        <dbReference type="ChEBI" id="CHEBI:58053"/>
    </ligand>
</feature>
<dbReference type="GO" id="GO:0046872">
    <property type="term" value="F:metal ion binding"/>
    <property type="evidence" value="ECO:0007669"/>
    <property type="project" value="UniProtKB-UniRule"/>
</dbReference>
<dbReference type="PROSITE" id="PS51371">
    <property type="entry name" value="CBS"/>
    <property type="match status" value="2"/>
</dbReference>
<comment type="pathway">
    <text evidence="13 19">Purine metabolism; XMP biosynthesis via de novo pathway; XMP from IMP: step 1/1.</text>
</comment>